<organism evidence="3 4">
    <name type="scientific">Bactrocera dorsalis</name>
    <name type="common">Oriental fruit fly</name>
    <name type="synonym">Dacus dorsalis</name>
    <dbReference type="NCBI Taxonomy" id="27457"/>
    <lineage>
        <taxon>Eukaryota</taxon>
        <taxon>Metazoa</taxon>
        <taxon>Ecdysozoa</taxon>
        <taxon>Arthropoda</taxon>
        <taxon>Hexapoda</taxon>
        <taxon>Insecta</taxon>
        <taxon>Pterygota</taxon>
        <taxon>Neoptera</taxon>
        <taxon>Endopterygota</taxon>
        <taxon>Diptera</taxon>
        <taxon>Brachycera</taxon>
        <taxon>Muscomorpha</taxon>
        <taxon>Tephritoidea</taxon>
        <taxon>Tephritidae</taxon>
        <taxon>Bactrocera</taxon>
        <taxon>Bactrocera</taxon>
    </lineage>
</organism>
<dbReference type="PANTHER" id="PTHR31711:SF1">
    <property type="entry name" value="ARGININE AND GLUTAMATE-RICH PROTEIN 1"/>
    <property type="match status" value="1"/>
</dbReference>
<keyword evidence="1" id="KW-0175">Coiled coil</keyword>
<dbReference type="RefSeq" id="XP_049318580.1">
    <property type="nucleotide sequence ID" value="XM_049462623.1"/>
</dbReference>
<dbReference type="GeneID" id="105233655"/>
<feature type="compositionally biased region" description="Basic and acidic residues" evidence="2">
    <location>
        <begin position="25"/>
        <end position="45"/>
    </location>
</feature>
<accession>A0ABM3KAU0</accession>
<feature type="region of interest" description="Disordered" evidence="2">
    <location>
        <begin position="1"/>
        <end position="63"/>
    </location>
</feature>
<dbReference type="Pfam" id="PF15346">
    <property type="entry name" value="ARGLU"/>
    <property type="match status" value="1"/>
</dbReference>
<sequence>MGSSRSSRSPLKRHHHKNKHKKRGKDRDRRKNGVHGSDRSEEKYRNISINKKNKCRDSINHEFEKDVRETRHSKYRKQTYIANSSSDSQDSEEYCTYSVNKKRKRQKEIETSLDEQINRMKQQEDEERQGCLIKIDLLCALFGWLVQLKIIKDETSKRIELLVKKRVEEELIRRKDEIEKEVMRRVEAAKSEMERDLMFELEKQREQIREEARHREEFEKKKREELEDIFAENNRRIEEAQRKLSFVSVANMEQNKEKIWVILQNYYDKGKNASQAANKIYAVYGPDTVFISTAQRWFQRFRSGVEVVEDEPRSGRPAVENCDKIAELVERDRHSSHQTVINHLKKLEITKKLDVWVPHELIQ</sequence>
<reference evidence="3" key="1">
    <citation type="submission" date="2025-05" db="UniProtKB">
        <authorList>
            <consortium name="RefSeq"/>
        </authorList>
    </citation>
    <scope>NUCLEOTIDE SEQUENCE [LARGE SCALE GENOMIC DNA]</scope>
</reference>
<dbReference type="InterPro" id="IPR033371">
    <property type="entry name" value="ARGLU1"/>
</dbReference>
<protein>
    <submittedName>
        <fullName evidence="4">UPF0430 protein CG31712 isoform X2</fullName>
    </submittedName>
</protein>
<reference evidence="4" key="2">
    <citation type="submission" date="2025-08" db="UniProtKB">
        <authorList>
            <consortium name="RefSeq"/>
        </authorList>
    </citation>
    <scope>IDENTIFICATION</scope>
    <source>
        <tissue evidence="4">Adult</tissue>
    </source>
</reference>
<evidence type="ECO:0000256" key="1">
    <source>
        <dbReference type="SAM" id="Coils"/>
    </source>
</evidence>
<keyword evidence="3" id="KW-1185">Reference proteome</keyword>
<evidence type="ECO:0000313" key="3">
    <source>
        <dbReference type="Proteomes" id="UP001652620"/>
    </source>
</evidence>
<dbReference type="PANTHER" id="PTHR31711">
    <property type="entry name" value="ARGININE AND GLUTAMATE-RICH PROTEIN 1"/>
    <property type="match status" value="1"/>
</dbReference>
<feature type="compositionally biased region" description="Basic residues" evidence="2">
    <location>
        <begin position="10"/>
        <end position="24"/>
    </location>
</feature>
<gene>
    <name evidence="4" type="primary">LOC105233655</name>
</gene>
<dbReference type="Proteomes" id="UP001652620">
    <property type="component" value="Chromosome 1"/>
</dbReference>
<feature type="coiled-coil region" evidence="1">
    <location>
        <begin position="191"/>
        <end position="243"/>
    </location>
</feature>
<proteinExistence type="predicted"/>
<evidence type="ECO:0000313" key="4">
    <source>
        <dbReference type="RefSeq" id="XP_049318580.1"/>
    </source>
</evidence>
<evidence type="ECO:0000256" key="2">
    <source>
        <dbReference type="SAM" id="MobiDB-lite"/>
    </source>
</evidence>
<dbReference type="Gene3D" id="1.10.10.1450">
    <property type="match status" value="1"/>
</dbReference>
<name>A0ABM3KAU0_BACDO</name>